<evidence type="ECO:0000256" key="4">
    <source>
        <dbReference type="ARBA" id="ARBA00022729"/>
    </source>
</evidence>
<evidence type="ECO:0000313" key="7">
    <source>
        <dbReference type="EMBL" id="PXY18555.1"/>
    </source>
</evidence>
<organism evidence="7 8">
    <name type="scientific">Prauserella flavalba</name>
    <dbReference type="NCBI Taxonomy" id="1477506"/>
    <lineage>
        <taxon>Bacteria</taxon>
        <taxon>Bacillati</taxon>
        <taxon>Actinomycetota</taxon>
        <taxon>Actinomycetes</taxon>
        <taxon>Pseudonocardiales</taxon>
        <taxon>Pseudonocardiaceae</taxon>
        <taxon>Prauserella</taxon>
    </lineage>
</organism>
<keyword evidence="3" id="KW-0813">Transport</keyword>
<evidence type="ECO:0000256" key="3">
    <source>
        <dbReference type="ARBA" id="ARBA00022448"/>
    </source>
</evidence>
<comment type="subcellular location">
    <subcellularLocation>
        <location evidence="1">Cell envelope</location>
    </subcellularLocation>
</comment>
<proteinExistence type="inferred from homology"/>
<dbReference type="Gene3D" id="3.40.50.1980">
    <property type="entry name" value="Nitrogenase molybdenum iron protein domain"/>
    <property type="match status" value="2"/>
</dbReference>
<dbReference type="EMBL" id="MASU01000020">
    <property type="protein sequence ID" value="PXY18555.1"/>
    <property type="molecule type" value="Genomic_DNA"/>
</dbReference>
<dbReference type="GO" id="GO:0030288">
    <property type="term" value="C:outer membrane-bounded periplasmic space"/>
    <property type="evidence" value="ECO:0007669"/>
    <property type="project" value="TreeGrafter"/>
</dbReference>
<dbReference type="SUPFAM" id="SSF53807">
    <property type="entry name" value="Helical backbone' metal receptor"/>
    <property type="match status" value="1"/>
</dbReference>
<dbReference type="OrthoDB" id="1846031at2"/>
<dbReference type="RefSeq" id="WP_110343559.1">
    <property type="nucleotide sequence ID" value="NZ_JBHVKT010000013.1"/>
</dbReference>
<evidence type="ECO:0000313" key="8">
    <source>
        <dbReference type="Proteomes" id="UP000247892"/>
    </source>
</evidence>
<reference evidence="7 8" key="1">
    <citation type="submission" date="2016-07" db="EMBL/GenBank/DDBJ databases">
        <title>Draft genome sequence of Prauserella sp. YIM 121212, isolated from alkaline soil.</title>
        <authorList>
            <person name="Ruckert C."/>
            <person name="Albersmeier A."/>
            <person name="Jiang C.-L."/>
            <person name="Jiang Y."/>
            <person name="Kalinowski J."/>
            <person name="Schneider O."/>
            <person name="Winkler A."/>
            <person name="Zotchev S.B."/>
        </authorList>
    </citation>
    <scope>NUCLEOTIDE SEQUENCE [LARGE SCALE GENOMIC DNA]</scope>
    <source>
        <strain evidence="7 8">YIM 121212</strain>
    </source>
</reference>
<evidence type="ECO:0000256" key="1">
    <source>
        <dbReference type="ARBA" id="ARBA00004196"/>
    </source>
</evidence>
<dbReference type="PANTHER" id="PTHR30532">
    <property type="entry name" value="IRON III DICITRATE-BINDING PERIPLASMIC PROTEIN"/>
    <property type="match status" value="1"/>
</dbReference>
<keyword evidence="4 5" id="KW-0732">Signal</keyword>
<dbReference type="PANTHER" id="PTHR30532:SF24">
    <property type="entry name" value="FERRIC ENTEROBACTIN-BINDING PERIPLASMIC PROTEIN FEPB"/>
    <property type="match status" value="1"/>
</dbReference>
<dbReference type="Proteomes" id="UP000247892">
    <property type="component" value="Unassembled WGS sequence"/>
</dbReference>
<accession>A0A318LAB5</accession>
<comment type="caution">
    <text evidence="7">The sequence shown here is derived from an EMBL/GenBank/DDBJ whole genome shotgun (WGS) entry which is preliminary data.</text>
</comment>
<feature type="domain" description="Fe/B12 periplasmic-binding" evidence="6">
    <location>
        <begin position="67"/>
        <end position="335"/>
    </location>
</feature>
<dbReference type="InterPro" id="IPR051313">
    <property type="entry name" value="Bact_iron-sidero_bind"/>
</dbReference>
<dbReference type="Pfam" id="PF01497">
    <property type="entry name" value="Peripla_BP_2"/>
    <property type="match status" value="1"/>
</dbReference>
<dbReference type="InterPro" id="IPR002491">
    <property type="entry name" value="ABC_transptr_periplasmic_BD"/>
</dbReference>
<comment type="similarity">
    <text evidence="2">Belongs to the bacterial solute-binding protein 8 family.</text>
</comment>
<feature type="chain" id="PRO_5039223605" evidence="5">
    <location>
        <begin position="25"/>
        <end position="337"/>
    </location>
</feature>
<dbReference type="GO" id="GO:1901678">
    <property type="term" value="P:iron coordination entity transport"/>
    <property type="evidence" value="ECO:0007669"/>
    <property type="project" value="UniProtKB-ARBA"/>
</dbReference>
<evidence type="ECO:0000259" key="6">
    <source>
        <dbReference type="PROSITE" id="PS50983"/>
    </source>
</evidence>
<evidence type="ECO:0000256" key="5">
    <source>
        <dbReference type="SAM" id="SignalP"/>
    </source>
</evidence>
<gene>
    <name evidence="7" type="ORF">BA062_35105</name>
</gene>
<dbReference type="PROSITE" id="PS50983">
    <property type="entry name" value="FE_B12_PBP"/>
    <property type="match status" value="1"/>
</dbReference>
<dbReference type="CDD" id="cd01146">
    <property type="entry name" value="FhuD"/>
    <property type="match status" value="1"/>
</dbReference>
<feature type="signal peptide" evidence="5">
    <location>
        <begin position="1"/>
        <end position="24"/>
    </location>
</feature>
<keyword evidence="8" id="KW-1185">Reference proteome</keyword>
<dbReference type="AlphaFoldDB" id="A0A318LAB5"/>
<evidence type="ECO:0000256" key="2">
    <source>
        <dbReference type="ARBA" id="ARBA00008814"/>
    </source>
</evidence>
<dbReference type="PROSITE" id="PS51257">
    <property type="entry name" value="PROKAR_LIPOPROTEIN"/>
    <property type="match status" value="1"/>
</dbReference>
<sequence>MRTALSPVRRGLAVLLAGVLVALAGCSTGGDEGGEDTGQAQTNTGTGFPVTVDTKFGDVTIEKAPQRVVALGWSDAEVALALGVEPVGVSDWLAVGGDGLGPWVEQRYTNPPAQLGTMEPNLEQLAGLNPDLILDTRASGDRERYDRLSQLGVPVVSVPEGADAYLTSWQDQLDLIGKALGKQDEARQLHDDLEAKFTRAAQDHPEFKDTTVAVAARTAESWGAYVNGDGRVEFLEQLGFVNSPTVQELAGDDFWVPISNERLDLLDADLTVLFPIGVEADQATRDPLYRNIPSVKDGRSVVLSDPTVSQAFSSASVVGLSYALDKTVPMFADALAG</sequence>
<protein>
    <submittedName>
        <fullName evidence="7">ABC transporter substrate-binding protein</fullName>
    </submittedName>
</protein>
<name>A0A318LAB5_9PSEU</name>